<dbReference type="PANTHER" id="PTHR43479">
    <property type="entry name" value="ACREF/ENVCD OPERON REPRESSOR-RELATED"/>
    <property type="match status" value="1"/>
</dbReference>
<dbReference type="OrthoDB" id="9810250at2"/>
<dbReference type="InterPro" id="IPR025722">
    <property type="entry name" value="TetR"/>
</dbReference>
<feature type="domain" description="HTH tetR-type" evidence="3">
    <location>
        <begin position="1"/>
        <end position="61"/>
    </location>
</feature>
<dbReference type="SMR" id="A0A0F7F808"/>
<dbReference type="Proteomes" id="UP000034189">
    <property type="component" value="Chromosome"/>
</dbReference>
<sequence>MTTKKVILDKAIELFNKNGYATVSMRDIADATNKSVGNITYHYKKKSDLIFAIVELQYEDLQSLDLKTDVDIEGLNEQLKMMLDFQKKYYFYFSNMIELRKTYHEILEFQLKVREELTLHFLRIIENFEKKEIFRASPNKELQACLAKGIVLLMMSWVQQTSLGETEQHEGLLNIIWSILYFNLTEKGVGLYNQIFL</sequence>
<dbReference type="AlphaFoldDB" id="A0A0F7F808"/>
<dbReference type="PANTHER" id="PTHR43479:SF11">
    <property type="entry name" value="ACREF_ENVCD OPERON REPRESSOR-RELATED"/>
    <property type="match status" value="1"/>
</dbReference>
<dbReference type="Pfam" id="PF13972">
    <property type="entry name" value="TetR"/>
    <property type="match status" value="1"/>
</dbReference>
<dbReference type="SUPFAM" id="SSF46689">
    <property type="entry name" value="Homeodomain-like"/>
    <property type="match status" value="1"/>
</dbReference>
<protein>
    <recommendedName>
        <fullName evidence="3">HTH tetR-type domain-containing protein</fullName>
    </recommendedName>
</protein>
<dbReference type="GO" id="GO:0003677">
    <property type="term" value="F:DNA binding"/>
    <property type="evidence" value="ECO:0007669"/>
    <property type="project" value="UniProtKB-UniRule"/>
</dbReference>
<organism evidence="4 5">
    <name type="scientific">Paenibacillus durus ATCC 35681</name>
    <dbReference type="NCBI Taxonomy" id="1333534"/>
    <lineage>
        <taxon>Bacteria</taxon>
        <taxon>Bacillati</taxon>
        <taxon>Bacillota</taxon>
        <taxon>Bacilli</taxon>
        <taxon>Bacillales</taxon>
        <taxon>Paenibacillaceae</taxon>
        <taxon>Paenibacillus</taxon>
    </lineage>
</organism>
<gene>
    <name evidence="4" type="ORF">VK70_06440</name>
</gene>
<evidence type="ECO:0000256" key="2">
    <source>
        <dbReference type="PROSITE-ProRule" id="PRU00335"/>
    </source>
</evidence>
<dbReference type="HOGENOM" id="CLU_091262_1_0_9"/>
<dbReference type="EMBL" id="CP011114">
    <property type="protein sequence ID" value="AKG34253.1"/>
    <property type="molecule type" value="Genomic_DNA"/>
</dbReference>
<dbReference type="PROSITE" id="PS50977">
    <property type="entry name" value="HTH_TETR_2"/>
    <property type="match status" value="1"/>
</dbReference>
<reference evidence="4 5" key="1">
    <citation type="submission" date="2015-03" db="EMBL/GenBank/DDBJ databases">
        <authorList>
            <person name="Abdul Halim M."/>
        </authorList>
    </citation>
    <scope>NUCLEOTIDE SEQUENCE [LARGE SCALE GENOMIC DNA]</scope>
    <source>
        <strain evidence="4 5">ATCC 35681</strain>
    </source>
</reference>
<evidence type="ECO:0000313" key="5">
    <source>
        <dbReference type="Proteomes" id="UP000034189"/>
    </source>
</evidence>
<reference evidence="4 5" key="2">
    <citation type="journal article" date="2016" name="Genome Announc.">
        <title>Genome Sequence of a Gram-Positive Diazotroph, Paenibacillus durus Type Strain ATCC 35681.</title>
        <authorList>
            <person name="Halim M.A."/>
            <person name="Rahman A.Y."/>
            <person name="Sim K.S."/>
            <person name="Yam H.C."/>
            <person name="Rahim A.A."/>
            <person name="Ghazali A.H."/>
            <person name="Najimudin N."/>
        </authorList>
    </citation>
    <scope>NUCLEOTIDE SEQUENCE [LARGE SCALE GENOMIC DNA]</scope>
    <source>
        <strain evidence="4 5">ATCC 35681</strain>
    </source>
</reference>
<dbReference type="PRINTS" id="PR00455">
    <property type="entry name" value="HTHTETR"/>
</dbReference>
<dbReference type="RefSeq" id="WP_025696106.1">
    <property type="nucleotide sequence ID" value="NZ_ASQQ01000430.1"/>
</dbReference>
<dbReference type="Pfam" id="PF00440">
    <property type="entry name" value="TetR_N"/>
    <property type="match status" value="1"/>
</dbReference>
<proteinExistence type="predicted"/>
<evidence type="ECO:0000313" key="4">
    <source>
        <dbReference type="EMBL" id="AKG34253.1"/>
    </source>
</evidence>
<keyword evidence="1 2" id="KW-0238">DNA-binding</keyword>
<evidence type="ECO:0000259" key="3">
    <source>
        <dbReference type="PROSITE" id="PS50977"/>
    </source>
</evidence>
<dbReference type="InterPro" id="IPR050624">
    <property type="entry name" value="HTH-type_Tx_Regulator"/>
</dbReference>
<evidence type="ECO:0000256" key="1">
    <source>
        <dbReference type="ARBA" id="ARBA00023125"/>
    </source>
</evidence>
<accession>A0A0F7F808</accession>
<dbReference type="InterPro" id="IPR009057">
    <property type="entry name" value="Homeodomain-like_sf"/>
</dbReference>
<dbReference type="InterPro" id="IPR001647">
    <property type="entry name" value="HTH_TetR"/>
</dbReference>
<name>A0A0F7F808_PAEDU</name>
<feature type="DNA-binding region" description="H-T-H motif" evidence="2">
    <location>
        <begin position="24"/>
        <end position="43"/>
    </location>
</feature>
<dbReference type="Gene3D" id="1.10.357.10">
    <property type="entry name" value="Tetracycline Repressor, domain 2"/>
    <property type="match status" value="1"/>
</dbReference>